<sequence length="290" mass="32491">MVARIVKDNYPGHVLTEAEDWRQPYIFCCPHAGRDYPRKLLGQSPLPLETLRRSEDAYVDQLIPRFATEFAPVLEAKFPRLFVDVNRSPGELDPSIFQGQVEGADEFRSSRVVAGFGVIPKLAADGRTIYRSRLPNSEAKARLKNCFQPYHDALRSLVAKGRKRFGRVVVVDWHSMPSSALANGKLHDIVLGDLHGVSCDPREAELWQEAFAAEGFSVARNAPYAGGYVAGHYGSPDSGVSVLQIEINRRLYMDERRVARSRDFHRFTKRIEQVVDRVVMARAPGAVAAE</sequence>
<dbReference type="RefSeq" id="WP_173199573.1">
    <property type="nucleotide sequence ID" value="NZ_JABFCX010000003.1"/>
</dbReference>
<dbReference type="GO" id="GO:0016787">
    <property type="term" value="F:hydrolase activity"/>
    <property type="evidence" value="ECO:0007669"/>
    <property type="project" value="UniProtKB-KW"/>
</dbReference>
<comment type="caution">
    <text evidence="1">The sequence shown here is derived from an EMBL/GenBank/DDBJ whole genome shotgun (WGS) entry which is preliminary data.</text>
</comment>
<dbReference type="SUPFAM" id="SSF53187">
    <property type="entry name" value="Zn-dependent exopeptidases"/>
    <property type="match status" value="1"/>
</dbReference>
<dbReference type="Gene3D" id="3.40.630.40">
    <property type="entry name" value="Zn-dependent exopeptidases"/>
    <property type="match status" value="1"/>
</dbReference>
<dbReference type="Pfam" id="PF05013">
    <property type="entry name" value="FGase"/>
    <property type="match status" value="1"/>
</dbReference>
<reference evidence="1 2" key="1">
    <citation type="submission" date="2020-05" db="EMBL/GenBank/DDBJ databases">
        <title>Parvularcula mediterraneae sp. nov., isolated from polypropylene straw from shallow seawater of the seashore of Laganas in Zakynthos island, Greece.</title>
        <authorList>
            <person name="Szabo I."/>
            <person name="Al-Omari J."/>
            <person name="Rado J."/>
            <person name="Szerdahelyi G.S."/>
        </authorList>
    </citation>
    <scope>NUCLEOTIDE SEQUENCE [LARGE SCALE GENOMIC DNA]</scope>
    <source>
        <strain evidence="1 2">ZS-1/3</strain>
    </source>
</reference>
<dbReference type="EMBL" id="JABFCX010000003">
    <property type="protein sequence ID" value="NNU16784.1"/>
    <property type="molecule type" value="Genomic_DNA"/>
</dbReference>
<proteinExistence type="predicted"/>
<dbReference type="AlphaFoldDB" id="A0A7Y3RMG2"/>
<evidence type="ECO:0000313" key="1">
    <source>
        <dbReference type="EMBL" id="NNU16784.1"/>
    </source>
</evidence>
<keyword evidence="1" id="KW-0378">Hydrolase</keyword>
<organism evidence="1 2">
    <name type="scientific">Parvularcula mediterranea</name>
    <dbReference type="NCBI Taxonomy" id="2732508"/>
    <lineage>
        <taxon>Bacteria</taxon>
        <taxon>Pseudomonadati</taxon>
        <taxon>Pseudomonadota</taxon>
        <taxon>Alphaproteobacteria</taxon>
        <taxon>Parvularculales</taxon>
        <taxon>Parvularculaceae</taxon>
        <taxon>Parvularcula</taxon>
    </lineage>
</organism>
<name>A0A7Y3RMG2_9PROT</name>
<gene>
    <name evidence="1" type="ORF">HK107_10685</name>
</gene>
<protein>
    <submittedName>
        <fullName evidence="1">N-formylglutamate amidohydrolase</fullName>
    </submittedName>
</protein>
<accession>A0A7Y3RMG2</accession>
<keyword evidence="2" id="KW-1185">Reference proteome</keyword>
<dbReference type="Proteomes" id="UP000536835">
    <property type="component" value="Unassembled WGS sequence"/>
</dbReference>
<dbReference type="InterPro" id="IPR007709">
    <property type="entry name" value="N-FG_amidohydro"/>
</dbReference>
<evidence type="ECO:0000313" key="2">
    <source>
        <dbReference type="Proteomes" id="UP000536835"/>
    </source>
</evidence>